<protein>
    <recommendedName>
        <fullName evidence="8">Ribonuclease 3</fullName>
        <ecNumber evidence="8">3.1.26.3</ecNumber>
    </recommendedName>
    <alternativeName>
        <fullName evidence="8">Ribonuclease III</fullName>
        <shortName evidence="8">RNase III</shortName>
    </alternativeName>
</protein>
<dbReference type="HOGENOM" id="CLU_000907_1_3_0"/>
<gene>
    <name evidence="8" type="primary">rnc</name>
    <name evidence="11" type="ORF">JonanDRAFT_0451</name>
</gene>
<dbReference type="EMBL" id="CM001376">
    <property type="protein sequence ID" value="EHM12861.1"/>
    <property type="molecule type" value="Genomic_DNA"/>
</dbReference>
<dbReference type="InterPro" id="IPR014720">
    <property type="entry name" value="dsRBD_dom"/>
</dbReference>
<dbReference type="GO" id="GO:0019843">
    <property type="term" value="F:rRNA binding"/>
    <property type="evidence" value="ECO:0007669"/>
    <property type="project" value="UniProtKB-KW"/>
</dbReference>
<keyword evidence="8" id="KW-0479">Metal-binding</keyword>
<organism evidence="11 12">
    <name type="scientific">Jonquetella anthropi DSM 22815</name>
    <dbReference type="NCBI Taxonomy" id="885272"/>
    <lineage>
        <taxon>Bacteria</taxon>
        <taxon>Thermotogati</taxon>
        <taxon>Synergistota</taxon>
        <taxon>Synergistia</taxon>
        <taxon>Synergistales</taxon>
        <taxon>Dethiosulfovibrionaceae</taxon>
        <taxon>Jonquetella</taxon>
    </lineage>
</organism>
<dbReference type="PROSITE" id="PS50142">
    <property type="entry name" value="RNASE_3_2"/>
    <property type="match status" value="1"/>
</dbReference>
<dbReference type="EC" id="3.1.26.3" evidence="8"/>
<evidence type="ECO:0000313" key="11">
    <source>
        <dbReference type="EMBL" id="EHM12861.1"/>
    </source>
</evidence>
<evidence type="ECO:0000259" key="10">
    <source>
        <dbReference type="PROSITE" id="PS50142"/>
    </source>
</evidence>
<dbReference type="Pfam" id="PF14622">
    <property type="entry name" value="Ribonucleas_3_3"/>
    <property type="match status" value="1"/>
</dbReference>
<dbReference type="SUPFAM" id="SSF54768">
    <property type="entry name" value="dsRNA-binding domain-like"/>
    <property type="match status" value="1"/>
</dbReference>
<dbReference type="GO" id="GO:0003725">
    <property type="term" value="F:double-stranded RNA binding"/>
    <property type="evidence" value="ECO:0007669"/>
    <property type="project" value="TreeGrafter"/>
</dbReference>
<dbReference type="CDD" id="cd10845">
    <property type="entry name" value="DSRM_RNAse_III_family"/>
    <property type="match status" value="1"/>
</dbReference>
<dbReference type="InterPro" id="IPR036389">
    <property type="entry name" value="RNase_III_sf"/>
</dbReference>
<evidence type="ECO:0000259" key="9">
    <source>
        <dbReference type="PROSITE" id="PS50137"/>
    </source>
</evidence>
<keyword evidence="12" id="KW-1185">Reference proteome</keyword>
<evidence type="ECO:0000313" key="12">
    <source>
        <dbReference type="Proteomes" id="UP000003806"/>
    </source>
</evidence>
<dbReference type="Pfam" id="PF00035">
    <property type="entry name" value="dsrm"/>
    <property type="match status" value="1"/>
</dbReference>
<name>H0UJJ3_9BACT</name>
<evidence type="ECO:0000256" key="6">
    <source>
        <dbReference type="ARBA" id="ARBA00022801"/>
    </source>
</evidence>
<dbReference type="GO" id="GO:0006397">
    <property type="term" value="P:mRNA processing"/>
    <property type="evidence" value="ECO:0007669"/>
    <property type="project" value="UniProtKB-UniRule"/>
</dbReference>
<dbReference type="Gene3D" id="1.10.1520.10">
    <property type="entry name" value="Ribonuclease III domain"/>
    <property type="match status" value="1"/>
</dbReference>
<dbReference type="SUPFAM" id="SSF69065">
    <property type="entry name" value="RNase III domain-like"/>
    <property type="match status" value="1"/>
</dbReference>
<dbReference type="Proteomes" id="UP000003806">
    <property type="component" value="Chromosome"/>
</dbReference>
<dbReference type="SMART" id="SM00358">
    <property type="entry name" value="DSRM"/>
    <property type="match status" value="1"/>
</dbReference>
<comment type="subunit">
    <text evidence="8">Homodimer.</text>
</comment>
<evidence type="ECO:0000256" key="7">
    <source>
        <dbReference type="ARBA" id="ARBA00022884"/>
    </source>
</evidence>
<dbReference type="CDD" id="cd00593">
    <property type="entry name" value="RIBOc"/>
    <property type="match status" value="1"/>
</dbReference>
<comment type="similarity">
    <text evidence="2">Belongs to the ribonuclease III family.</text>
</comment>
<dbReference type="RefSeq" id="WP_008520418.1">
    <property type="nucleotide sequence ID" value="NZ_CM001376.1"/>
</dbReference>
<comment type="cofactor">
    <cofactor evidence="8">
        <name>Mg(2+)</name>
        <dbReference type="ChEBI" id="CHEBI:18420"/>
    </cofactor>
</comment>
<feature type="binding site" evidence="8">
    <location>
        <position position="54"/>
    </location>
    <ligand>
        <name>Mg(2+)</name>
        <dbReference type="ChEBI" id="CHEBI:18420"/>
    </ligand>
</feature>
<keyword evidence="5 8" id="KW-0255">Endonuclease</keyword>
<reference evidence="11 12" key="1">
    <citation type="submission" date="2011-11" db="EMBL/GenBank/DDBJ databases">
        <title>The Noncontiguous Finished genome of Jonquetella anthropi DSM 22815.</title>
        <authorList>
            <consortium name="US DOE Joint Genome Institute (JGI-PGF)"/>
            <person name="Lucas S."/>
            <person name="Copeland A."/>
            <person name="Lapidus A."/>
            <person name="Glavina del Rio T."/>
            <person name="Dalin E."/>
            <person name="Tice H."/>
            <person name="Bruce D."/>
            <person name="Goodwin L."/>
            <person name="Pitluck S."/>
            <person name="Peters L."/>
            <person name="Mikhailova N."/>
            <person name="Held B."/>
            <person name="Kyrpides N."/>
            <person name="Mavromatis K."/>
            <person name="Ivanova N."/>
            <person name="Markowitz V."/>
            <person name="Cheng J.-F."/>
            <person name="Hugenholtz P."/>
            <person name="Woyke T."/>
            <person name="Wu D."/>
            <person name="Gronow S."/>
            <person name="Wellnitz S."/>
            <person name="Brambilla E."/>
            <person name="Klenk H.-P."/>
            <person name="Eisen J.A."/>
        </authorList>
    </citation>
    <scope>NUCLEOTIDE SEQUENCE [LARGE SCALE GENOMIC DNA]</scope>
    <source>
        <strain evidence="11 12">DSM 22815</strain>
    </source>
</reference>
<sequence>MQELIAGRTSRAQDLSAFQKRSGLVFRDPALLDLALTHRSFAAERGGGDNQRLEFLGDALIEGAVSAELFCSRTNDDEGKLTRRRARLVCQKSLARCADKLGLGELLRRGRGQTEATEAMKADAFEALAAALYLDGGAEAMRGLVDLILSEPLAPLDAKTLLCQWGASCRVTVTFEETGRTGPDHEPHFFVRVQAGSETACGEGPSRLAAEQDAAGKVIRSLEERGECAIGCPTEAELL</sequence>
<keyword evidence="7 8" id="KW-0694">RNA-binding</keyword>
<comment type="function">
    <text evidence="8">Digests double-stranded RNA. Involved in the processing of primary rRNA transcript to yield the immediate precursors to the large and small rRNAs (23S and 16S). Processes some mRNAs, and tRNAs when they are encoded in the rRNA operon. Processes pre-crRNA and tracrRNA of type II CRISPR loci if present in the organism.</text>
</comment>
<proteinExistence type="inferred from homology"/>
<keyword evidence="3 8" id="KW-0507">mRNA processing</keyword>
<dbReference type="GO" id="GO:0004525">
    <property type="term" value="F:ribonuclease III activity"/>
    <property type="evidence" value="ECO:0007669"/>
    <property type="project" value="UniProtKB-UniRule"/>
</dbReference>
<dbReference type="GO" id="GO:0010468">
    <property type="term" value="P:regulation of gene expression"/>
    <property type="evidence" value="ECO:0007669"/>
    <property type="project" value="TreeGrafter"/>
</dbReference>
<dbReference type="GO" id="GO:0046872">
    <property type="term" value="F:metal ion binding"/>
    <property type="evidence" value="ECO:0007669"/>
    <property type="project" value="UniProtKB-KW"/>
</dbReference>
<feature type="binding site" evidence="8">
    <location>
        <position position="123"/>
    </location>
    <ligand>
        <name>Mg(2+)</name>
        <dbReference type="ChEBI" id="CHEBI:18420"/>
    </ligand>
</feature>
<evidence type="ECO:0000256" key="8">
    <source>
        <dbReference type="HAMAP-Rule" id="MF_00104"/>
    </source>
</evidence>
<dbReference type="AlphaFoldDB" id="H0UJJ3"/>
<dbReference type="OrthoDB" id="9805026at2"/>
<comment type="catalytic activity">
    <reaction evidence="1 8">
        <text>Endonucleolytic cleavage to 5'-phosphomonoester.</text>
        <dbReference type="EC" id="3.1.26.3"/>
    </reaction>
</comment>
<keyword evidence="8" id="KW-0460">Magnesium</keyword>
<keyword evidence="8" id="KW-0698">rRNA processing</keyword>
<dbReference type="PANTHER" id="PTHR11207">
    <property type="entry name" value="RIBONUCLEASE III"/>
    <property type="match status" value="1"/>
</dbReference>
<feature type="active site" evidence="8">
    <location>
        <position position="58"/>
    </location>
</feature>
<keyword evidence="6 8" id="KW-0378">Hydrolase</keyword>
<keyword evidence="8" id="KW-0963">Cytoplasm</keyword>
<dbReference type="GO" id="GO:0005737">
    <property type="term" value="C:cytoplasm"/>
    <property type="evidence" value="ECO:0007669"/>
    <property type="project" value="UniProtKB-SubCell"/>
</dbReference>
<evidence type="ECO:0000256" key="4">
    <source>
        <dbReference type="ARBA" id="ARBA00022722"/>
    </source>
</evidence>
<dbReference type="PANTHER" id="PTHR11207:SF0">
    <property type="entry name" value="RIBONUCLEASE 3"/>
    <property type="match status" value="1"/>
</dbReference>
<accession>H0UJJ3</accession>
<keyword evidence="4 8" id="KW-0540">Nuclease</keyword>
<feature type="domain" description="RNase III" evidence="10">
    <location>
        <begin position="15"/>
        <end position="137"/>
    </location>
</feature>
<feature type="domain" description="DRBM" evidence="9">
    <location>
        <begin position="157"/>
        <end position="224"/>
    </location>
</feature>
<evidence type="ECO:0000256" key="5">
    <source>
        <dbReference type="ARBA" id="ARBA00022759"/>
    </source>
</evidence>
<dbReference type="GO" id="GO:0006364">
    <property type="term" value="P:rRNA processing"/>
    <property type="evidence" value="ECO:0007669"/>
    <property type="project" value="UniProtKB-UniRule"/>
</dbReference>
<dbReference type="InterPro" id="IPR000999">
    <property type="entry name" value="RNase_III_dom"/>
</dbReference>
<dbReference type="STRING" id="885272.JonanDRAFT_0451"/>
<feature type="active site" evidence="8">
    <location>
        <position position="126"/>
    </location>
</feature>
<dbReference type="PROSITE" id="PS00517">
    <property type="entry name" value="RNASE_3_1"/>
    <property type="match status" value="1"/>
</dbReference>
<dbReference type="GO" id="GO:0008033">
    <property type="term" value="P:tRNA processing"/>
    <property type="evidence" value="ECO:0007669"/>
    <property type="project" value="UniProtKB-KW"/>
</dbReference>
<dbReference type="HAMAP" id="MF_00104">
    <property type="entry name" value="RNase_III"/>
    <property type="match status" value="1"/>
</dbReference>
<keyword evidence="8" id="KW-0819">tRNA processing</keyword>
<evidence type="ECO:0000256" key="3">
    <source>
        <dbReference type="ARBA" id="ARBA00022664"/>
    </source>
</evidence>
<dbReference type="SMART" id="SM00535">
    <property type="entry name" value="RIBOc"/>
    <property type="match status" value="1"/>
</dbReference>
<feature type="binding site" evidence="8">
    <location>
        <position position="126"/>
    </location>
    <ligand>
        <name>Mg(2+)</name>
        <dbReference type="ChEBI" id="CHEBI:18420"/>
    </ligand>
</feature>
<dbReference type="eggNOG" id="COG0571">
    <property type="taxonomic scope" value="Bacteria"/>
</dbReference>
<comment type="subcellular location">
    <subcellularLocation>
        <location evidence="8">Cytoplasm</location>
    </subcellularLocation>
</comment>
<dbReference type="InterPro" id="IPR011907">
    <property type="entry name" value="RNase_III"/>
</dbReference>
<evidence type="ECO:0000256" key="1">
    <source>
        <dbReference type="ARBA" id="ARBA00000109"/>
    </source>
</evidence>
<keyword evidence="8" id="KW-0699">rRNA-binding</keyword>
<evidence type="ECO:0000256" key="2">
    <source>
        <dbReference type="ARBA" id="ARBA00010183"/>
    </source>
</evidence>
<dbReference type="Gene3D" id="3.30.160.20">
    <property type="match status" value="1"/>
</dbReference>
<dbReference type="PROSITE" id="PS50137">
    <property type="entry name" value="DS_RBD"/>
    <property type="match status" value="1"/>
</dbReference>